<name>A0A667YEE0_9TELE</name>
<gene>
    <name evidence="3" type="primary">LOC115362582</name>
</gene>
<dbReference type="Ensembl" id="ENSMMDT00005022795.1">
    <property type="protein sequence ID" value="ENSMMDP00005022299.1"/>
    <property type="gene ID" value="ENSMMDG00005010842.1"/>
</dbReference>
<dbReference type="CDD" id="cd22896">
    <property type="entry name" value="periphilin-like"/>
    <property type="match status" value="1"/>
</dbReference>
<dbReference type="InterPro" id="IPR028851">
    <property type="entry name" value="Pphln1"/>
</dbReference>
<dbReference type="PANTHER" id="PTHR15836">
    <property type="entry name" value="PERIPHILIN 1"/>
    <property type="match status" value="1"/>
</dbReference>
<dbReference type="GO" id="GO:0045814">
    <property type="term" value="P:negative regulation of gene expression, epigenetic"/>
    <property type="evidence" value="ECO:0007669"/>
    <property type="project" value="TreeGrafter"/>
</dbReference>
<dbReference type="GO" id="GO:0097355">
    <property type="term" value="P:protein localization to heterochromatin"/>
    <property type="evidence" value="ECO:0007669"/>
    <property type="project" value="TreeGrafter"/>
</dbReference>
<dbReference type="InterPro" id="IPR057603">
    <property type="entry name" value="Periphilin-1_C"/>
</dbReference>
<accession>A0A667YEE0</accession>
<organism evidence="3 4">
    <name type="scientific">Myripristis murdjan</name>
    <name type="common">pinecone soldierfish</name>
    <dbReference type="NCBI Taxonomy" id="586833"/>
    <lineage>
        <taxon>Eukaryota</taxon>
        <taxon>Metazoa</taxon>
        <taxon>Chordata</taxon>
        <taxon>Craniata</taxon>
        <taxon>Vertebrata</taxon>
        <taxon>Euteleostomi</taxon>
        <taxon>Actinopterygii</taxon>
        <taxon>Neopterygii</taxon>
        <taxon>Teleostei</taxon>
        <taxon>Neoteleostei</taxon>
        <taxon>Acanthomorphata</taxon>
        <taxon>Holocentriformes</taxon>
        <taxon>Holocentridae</taxon>
        <taxon>Myripristis</taxon>
    </lineage>
</organism>
<reference evidence="3" key="2">
    <citation type="submission" date="2025-08" db="UniProtKB">
        <authorList>
            <consortium name="Ensembl"/>
        </authorList>
    </citation>
    <scope>IDENTIFICATION</scope>
</reference>
<reference evidence="3" key="1">
    <citation type="submission" date="2019-06" db="EMBL/GenBank/DDBJ databases">
        <authorList>
            <consortium name="Wellcome Sanger Institute Data Sharing"/>
        </authorList>
    </citation>
    <scope>NUCLEOTIDE SEQUENCE [LARGE SCALE GENOMIC DNA]</scope>
</reference>
<reference evidence="3" key="3">
    <citation type="submission" date="2025-09" db="UniProtKB">
        <authorList>
            <consortium name="Ensembl"/>
        </authorList>
    </citation>
    <scope>IDENTIFICATION</scope>
</reference>
<protein>
    <recommendedName>
        <fullName evidence="2">Periphilin-1 C-terminal domain-containing protein</fullName>
    </recommendedName>
</protein>
<dbReference type="InParanoid" id="A0A667YEE0"/>
<feature type="domain" description="Periphilin-1 C-terminal" evidence="2">
    <location>
        <begin position="219"/>
        <end position="298"/>
    </location>
</feature>
<dbReference type="PANTHER" id="PTHR15836:SF4">
    <property type="entry name" value="PERIPHILIN-1"/>
    <property type="match status" value="1"/>
</dbReference>
<evidence type="ECO:0000256" key="1">
    <source>
        <dbReference type="SAM" id="MobiDB-lite"/>
    </source>
</evidence>
<evidence type="ECO:0000259" key="2">
    <source>
        <dbReference type="Pfam" id="PF25234"/>
    </source>
</evidence>
<dbReference type="AlphaFoldDB" id="A0A667YEE0"/>
<dbReference type="GO" id="GO:0045892">
    <property type="term" value="P:negative regulation of DNA-templated transcription"/>
    <property type="evidence" value="ECO:0007669"/>
    <property type="project" value="InterPro"/>
</dbReference>
<dbReference type="GO" id="GO:0005654">
    <property type="term" value="C:nucleoplasm"/>
    <property type="evidence" value="ECO:0007669"/>
    <property type="project" value="TreeGrafter"/>
</dbReference>
<dbReference type="Pfam" id="PF25234">
    <property type="entry name" value="Periphilin_C"/>
    <property type="match status" value="1"/>
</dbReference>
<keyword evidence="4" id="KW-1185">Reference proteome</keyword>
<feature type="compositionally biased region" description="Basic and acidic residues" evidence="1">
    <location>
        <begin position="116"/>
        <end position="158"/>
    </location>
</feature>
<dbReference type="RefSeq" id="XP_029912413.1">
    <property type="nucleotide sequence ID" value="XM_030056553.1"/>
</dbReference>
<evidence type="ECO:0000313" key="4">
    <source>
        <dbReference type="Proteomes" id="UP000472263"/>
    </source>
</evidence>
<sequence length="304" mass="35994">MDYVRAQESPQSKGSVWHREHSDEFADNRPSDVSLKSPTQDETRPFRRVRSPSRPRAWTSSSYKPRTGGGFYRPRFPRDEQSFRKPGVGLQRYHHLSHGPYFHRRDYLQAKMKHTSQRDRETEREREKTKQRDKEREREREKEQDWEQKSEQRSEQRQGTETSSPPKESAATWGPLFPRSISSRDKEKQFTVSQESERNQSRERDHKGGKGKERSRDRELSSTVSQAAARNRAIQQKRREIEEVYHQDCETFSVVARMLIAKDPSLESPIQSSLQQNLREIGLRCVEAMEKFIEEYDSREPSTH</sequence>
<evidence type="ECO:0000313" key="3">
    <source>
        <dbReference type="Ensembl" id="ENSMMDP00005022299.1"/>
    </source>
</evidence>
<dbReference type="GeneID" id="115362582"/>
<dbReference type="GeneTree" id="ENSGT00390000016228"/>
<feature type="compositionally biased region" description="Basic and acidic residues" evidence="1">
    <location>
        <begin position="17"/>
        <end position="30"/>
    </location>
</feature>
<feature type="compositionally biased region" description="Basic and acidic residues" evidence="1">
    <location>
        <begin position="182"/>
        <end position="220"/>
    </location>
</feature>
<proteinExistence type="predicted"/>
<feature type="region of interest" description="Disordered" evidence="1">
    <location>
        <begin position="1"/>
        <end position="234"/>
    </location>
</feature>
<dbReference type="Proteomes" id="UP000472263">
    <property type="component" value="Chromosome 7"/>
</dbReference>
<dbReference type="OrthoDB" id="8933311at2759"/>